<comment type="caution">
    <text evidence="7">The sequence shown here is derived from an EMBL/GenBank/DDBJ whole genome shotgun (WGS) entry which is preliminary data.</text>
</comment>
<feature type="compositionally biased region" description="Pro residues" evidence="6">
    <location>
        <begin position="60"/>
        <end position="69"/>
    </location>
</feature>
<dbReference type="GO" id="GO:0003677">
    <property type="term" value="F:DNA binding"/>
    <property type="evidence" value="ECO:0007669"/>
    <property type="project" value="InterPro"/>
</dbReference>
<dbReference type="PANTHER" id="PTHR47227:SF5">
    <property type="entry name" value="DNA-DIRECTED RNA POLYMERASES I, II, AND III SUBUNIT RPABC2"/>
    <property type="match status" value="1"/>
</dbReference>
<dbReference type="InterPro" id="IPR036161">
    <property type="entry name" value="RPB6/omega-like_sf"/>
</dbReference>
<keyword evidence="4" id="KW-0539">Nucleus</keyword>
<dbReference type="GO" id="GO:0005665">
    <property type="term" value="C:RNA polymerase II, core complex"/>
    <property type="evidence" value="ECO:0007669"/>
    <property type="project" value="InterPro"/>
</dbReference>
<comment type="subcellular location">
    <subcellularLocation>
        <location evidence="1">Nucleus</location>
    </subcellularLocation>
</comment>
<dbReference type="AlphaFoldDB" id="A0AAD5S3S9"/>
<protein>
    <submittedName>
        <fullName evidence="7">DNA-directed RNA polymerases I II and III subunit RPABC2</fullName>
    </submittedName>
</protein>
<dbReference type="GO" id="GO:0006360">
    <property type="term" value="P:transcription by RNA polymerase I"/>
    <property type="evidence" value="ECO:0007669"/>
    <property type="project" value="TreeGrafter"/>
</dbReference>
<organism evidence="7 8">
    <name type="scientific">Rhizophlyctis rosea</name>
    <dbReference type="NCBI Taxonomy" id="64517"/>
    <lineage>
        <taxon>Eukaryota</taxon>
        <taxon>Fungi</taxon>
        <taxon>Fungi incertae sedis</taxon>
        <taxon>Chytridiomycota</taxon>
        <taxon>Chytridiomycota incertae sedis</taxon>
        <taxon>Chytridiomycetes</taxon>
        <taxon>Rhizophlyctidales</taxon>
        <taxon>Rhizophlyctidaceae</taxon>
        <taxon>Rhizophlyctis</taxon>
    </lineage>
</organism>
<dbReference type="SMART" id="SM01409">
    <property type="entry name" value="RNA_pol_Rpb6"/>
    <property type="match status" value="1"/>
</dbReference>
<feature type="compositionally biased region" description="Acidic residues" evidence="6">
    <location>
        <begin position="1"/>
        <end position="33"/>
    </location>
</feature>
<accession>A0AAD5S3S9</accession>
<dbReference type="GO" id="GO:0003899">
    <property type="term" value="F:DNA-directed RNA polymerase activity"/>
    <property type="evidence" value="ECO:0007669"/>
    <property type="project" value="InterPro"/>
</dbReference>
<dbReference type="InterPro" id="IPR006110">
    <property type="entry name" value="Pol_omega/Rpo6/RPB6"/>
</dbReference>
<keyword evidence="8" id="KW-1185">Reference proteome</keyword>
<dbReference type="InterPro" id="IPR020708">
    <property type="entry name" value="DNA-dir_RNA_polK_14-18kDa_CS"/>
</dbReference>
<evidence type="ECO:0000256" key="2">
    <source>
        <dbReference type="ARBA" id="ARBA00022478"/>
    </source>
</evidence>
<evidence type="ECO:0000313" key="8">
    <source>
        <dbReference type="Proteomes" id="UP001212841"/>
    </source>
</evidence>
<keyword evidence="2 7" id="KW-0240">DNA-directed RNA polymerase</keyword>
<evidence type="ECO:0000256" key="1">
    <source>
        <dbReference type="ARBA" id="ARBA00004123"/>
    </source>
</evidence>
<evidence type="ECO:0000256" key="6">
    <source>
        <dbReference type="SAM" id="MobiDB-lite"/>
    </source>
</evidence>
<dbReference type="PIRSF" id="PIRSF500154">
    <property type="entry name" value="RPB6"/>
    <property type="match status" value="1"/>
</dbReference>
<dbReference type="GO" id="GO:0005666">
    <property type="term" value="C:RNA polymerase III complex"/>
    <property type="evidence" value="ECO:0007669"/>
    <property type="project" value="TreeGrafter"/>
</dbReference>
<comment type="similarity">
    <text evidence="5">Belongs to the archaeal Rpo6/eukaryotic RPB6 RNA polymerase subunit family.</text>
</comment>
<dbReference type="PANTHER" id="PTHR47227">
    <property type="entry name" value="DNA-DIRECTED RNA POLYMERASE SUBUNIT K"/>
    <property type="match status" value="1"/>
</dbReference>
<name>A0AAD5S3S9_9FUNG</name>
<evidence type="ECO:0000313" key="7">
    <source>
        <dbReference type="EMBL" id="KAJ3041749.1"/>
    </source>
</evidence>
<dbReference type="Proteomes" id="UP001212841">
    <property type="component" value="Unassembled WGS sequence"/>
</dbReference>
<dbReference type="InterPro" id="IPR028363">
    <property type="entry name" value="RPB6"/>
</dbReference>
<dbReference type="Pfam" id="PF01192">
    <property type="entry name" value="RNA_pol_Rpb6"/>
    <property type="match status" value="1"/>
</dbReference>
<gene>
    <name evidence="7" type="primary">RPB6</name>
    <name evidence="7" type="ORF">HK097_002197</name>
</gene>
<evidence type="ECO:0000256" key="5">
    <source>
        <dbReference type="ARBA" id="ARBA00025773"/>
    </source>
</evidence>
<evidence type="ECO:0000256" key="4">
    <source>
        <dbReference type="ARBA" id="ARBA00023242"/>
    </source>
</evidence>
<dbReference type="SUPFAM" id="SSF63562">
    <property type="entry name" value="RPB6/omega subunit-like"/>
    <property type="match status" value="1"/>
</dbReference>
<dbReference type="PIRSF" id="PIRSF000778">
    <property type="entry name" value="RpoK/RPB6"/>
    <property type="match status" value="1"/>
</dbReference>
<dbReference type="GO" id="GO:0006366">
    <property type="term" value="P:transcription by RNA polymerase II"/>
    <property type="evidence" value="ECO:0007669"/>
    <property type="project" value="TreeGrafter"/>
</dbReference>
<dbReference type="EMBL" id="JADGJD010001466">
    <property type="protein sequence ID" value="KAJ3041749.1"/>
    <property type="molecule type" value="Genomic_DNA"/>
</dbReference>
<feature type="region of interest" description="Disordered" evidence="6">
    <location>
        <begin position="1"/>
        <end position="76"/>
    </location>
</feature>
<dbReference type="GO" id="GO:0042797">
    <property type="term" value="P:tRNA transcription by RNA polymerase III"/>
    <property type="evidence" value="ECO:0007669"/>
    <property type="project" value="TreeGrafter"/>
</dbReference>
<dbReference type="NCBIfam" id="NF002208">
    <property type="entry name" value="PRK01099.1-3"/>
    <property type="match status" value="1"/>
</dbReference>
<proteinExistence type="inferred from homology"/>
<dbReference type="PROSITE" id="PS01111">
    <property type="entry name" value="RNA_POL_K_14KD"/>
    <property type="match status" value="1"/>
</dbReference>
<dbReference type="InterPro" id="IPR006111">
    <property type="entry name" value="Rpo6/Rpb6"/>
</dbReference>
<keyword evidence="3" id="KW-0804">Transcription</keyword>
<reference evidence="7" key="1">
    <citation type="submission" date="2020-05" db="EMBL/GenBank/DDBJ databases">
        <title>Phylogenomic resolution of chytrid fungi.</title>
        <authorList>
            <person name="Stajich J.E."/>
            <person name="Amses K."/>
            <person name="Simmons R."/>
            <person name="Seto K."/>
            <person name="Myers J."/>
            <person name="Bonds A."/>
            <person name="Quandt C.A."/>
            <person name="Barry K."/>
            <person name="Liu P."/>
            <person name="Grigoriev I."/>
            <person name="Longcore J.E."/>
            <person name="James T.Y."/>
        </authorList>
    </citation>
    <scope>NUCLEOTIDE SEQUENCE</scope>
    <source>
        <strain evidence="7">JEL0318</strain>
    </source>
</reference>
<dbReference type="GO" id="GO:0005736">
    <property type="term" value="C:RNA polymerase I complex"/>
    <property type="evidence" value="ECO:0007669"/>
    <property type="project" value="TreeGrafter"/>
</dbReference>
<evidence type="ECO:0000256" key="3">
    <source>
        <dbReference type="ARBA" id="ARBA00023163"/>
    </source>
</evidence>
<sequence>MSDNEEGYEGAPDYDEDMQDHFEDDLDLGDQEVDQQNPDVAFLQTDENGNPLGPDGQPLPANPLQPTPQIPSKSIAKADRITTPYMTKYEKARILGTRALQISMSAPVMVKPDGLTDPLEIAMKELREKKIPLLVRRYMPDGCYEDWSVQELQVAE</sequence>
<dbReference type="Gene3D" id="3.90.940.10">
    <property type="match status" value="1"/>
</dbReference>